<reference evidence="2" key="1">
    <citation type="journal article" date="2015" name="Nat. Genet.">
        <title>The genome and transcriptome of the zoonotic hookworm Ancylostoma ceylanicum identify infection-specific gene families.</title>
        <authorList>
            <person name="Schwarz E.M."/>
            <person name="Hu Y."/>
            <person name="Antoshechkin I."/>
            <person name="Miller M.M."/>
            <person name="Sternberg P.W."/>
            <person name="Aroian R.V."/>
        </authorList>
    </citation>
    <scope>NUCLEOTIDE SEQUENCE</scope>
    <source>
        <strain evidence="2">HY135</strain>
    </source>
</reference>
<name>A0A016UXI4_9BILA</name>
<gene>
    <name evidence="1" type="primary">Acey_s0024.g884</name>
    <name evidence="1" type="ORF">Y032_0024g884</name>
</gene>
<organism evidence="1 2">
    <name type="scientific">Ancylostoma ceylanicum</name>
    <dbReference type="NCBI Taxonomy" id="53326"/>
    <lineage>
        <taxon>Eukaryota</taxon>
        <taxon>Metazoa</taxon>
        <taxon>Ecdysozoa</taxon>
        <taxon>Nematoda</taxon>
        <taxon>Chromadorea</taxon>
        <taxon>Rhabditida</taxon>
        <taxon>Rhabditina</taxon>
        <taxon>Rhabditomorpha</taxon>
        <taxon>Strongyloidea</taxon>
        <taxon>Ancylostomatidae</taxon>
        <taxon>Ancylostomatinae</taxon>
        <taxon>Ancylostoma</taxon>
    </lineage>
</organism>
<protein>
    <recommendedName>
        <fullName evidence="3">Reverse transcriptase domain-containing protein</fullName>
    </recommendedName>
</protein>
<evidence type="ECO:0000313" key="2">
    <source>
        <dbReference type="Proteomes" id="UP000024635"/>
    </source>
</evidence>
<comment type="caution">
    <text evidence="1">The sequence shown here is derived from an EMBL/GenBank/DDBJ whole genome shotgun (WGS) entry which is preliminary data.</text>
</comment>
<keyword evidence="2" id="KW-1185">Reference proteome</keyword>
<evidence type="ECO:0000313" key="1">
    <source>
        <dbReference type="EMBL" id="EYC19477.1"/>
    </source>
</evidence>
<dbReference type="OrthoDB" id="410104at2759"/>
<sequence>MDNIRTVSRVREFCREYRFHLVLIFTNDKTAFDRVETNTILSALVDQGVDALYVKTLVDCYGQCSTTVQLFQHPIIIPIAKGVRLGDDISPKLSTAVLQSAMKSRN</sequence>
<dbReference type="EMBL" id="JARK01001360">
    <property type="protein sequence ID" value="EYC19477.1"/>
    <property type="molecule type" value="Genomic_DNA"/>
</dbReference>
<dbReference type="AlphaFoldDB" id="A0A016UXI4"/>
<accession>A0A016UXI4</accession>
<evidence type="ECO:0008006" key="3">
    <source>
        <dbReference type="Google" id="ProtNLM"/>
    </source>
</evidence>
<proteinExistence type="predicted"/>
<dbReference type="Proteomes" id="UP000024635">
    <property type="component" value="Unassembled WGS sequence"/>
</dbReference>